<evidence type="ECO:0000256" key="6">
    <source>
        <dbReference type="SAM" id="SignalP"/>
    </source>
</evidence>
<dbReference type="Gramene" id="ERN11071">
    <property type="protein sequence ID" value="ERN11071"/>
    <property type="gene ID" value="AMTR_s00024p00119850"/>
</dbReference>
<dbReference type="InterPro" id="IPR002213">
    <property type="entry name" value="UDP_glucos_trans"/>
</dbReference>
<dbReference type="Proteomes" id="UP000017836">
    <property type="component" value="Unassembled WGS sequence"/>
</dbReference>
<proteinExistence type="inferred from homology"/>
<feature type="chain" id="PRO_5004807605" description="Glycosyltransferase" evidence="6">
    <location>
        <begin position="22"/>
        <end position="451"/>
    </location>
</feature>
<organism evidence="7 8">
    <name type="scientific">Amborella trichopoda</name>
    <dbReference type="NCBI Taxonomy" id="13333"/>
    <lineage>
        <taxon>Eukaryota</taxon>
        <taxon>Viridiplantae</taxon>
        <taxon>Streptophyta</taxon>
        <taxon>Embryophyta</taxon>
        <taxon>Tracheophyta</taxon>
        <taxon>Spermatophyta</taxon>
        <taxon>Magnoliopsida</taxon>
        <taxon>Amborellales</taxon>
        <taxon>Amborellaceae</taxon>
        <taxon>Amborella</taxon>
    </lineage>
</organism>
<evidence type="ECO:0000256" key="3">
    <source>
        <dbReference type="ARBA" id="ARBA00022679"/>
    </source>
</evidence>
<dbReference type="EMBL" id="KI392710">
    <property type="protein sequence ID" value="ERN11071.1"/>
    <property type="molecule type" value="Genomic_DNA"/>
</dbReference>
<dbReference type="InterPro" id="IPR035595">
    <property type="entry name" value="UDP_glycos_trans_CS"/>
</dbReference>
<evidence type="ECO:0000256" key="1">
    <source>
        <dbReference type="ARBA" id="ARBA00009995"/>
    </source>
</evidence>
<dbReference type="GO" id="GO:0035251">
    <property type="term" value="F:UDP-glucosyltransferase activity"/>
    <property type="evidence" value="ECO:0000318"/>
    <property type="project" value="GO_Central"/>
</dbReference>
<dbReference type="STRING" id="13333.W1PTN8"/>
<evidence type="ECO:0000256" key="2">
    <source>
        <dbReference type="ARBA" id="ARBA00022676"/>
    </source>
</evidence>
<dbReference type="Gene3D" id="3.40.50.2000">
    <property type="entry name" value="Glycogen Phosphorylase B"/>
    <property type="match status" value="2"/>
</dbReference>
<dbReference type="Pfam" id="PF00201">
    <property type="entry name" value="UDPGT"/>
    <property type="match status" value="1"/>
</dbReference>
<dbReference type="CDD" id="cd03784">
    <property type="entry name" value="GT1_Gtf-like"/>
    <property type="match status" value="1"/>
</dbReference>
<protein>
    <recommendedName>
        <fullName evidence="5">Glycosyltransferase</fullName>
        <ecNumber evidence="5">2.4.1.-</ecNumber>
    </recommendedName>
</protein>
<keyword evidence="3 4" id="KW-0808">Transferase</keyword>
<dbReference type="SUPFAM" id="SSF53756">
    <property type="entry name" value="UDP-Glycosyltransferase/glycogen phosphorylase"/>
    <property type="match status" value="1"/>
</dbReference>
<dbReference type="PANTHER" id="PTHR11926:SF1494">
    <property type="entry name" value="FLAVONOL 3-O-GLUCOSYLTRANSFERASE UGT76E12-RELATED"/>
    <property type="match status" value="1"/>
</dbReference>
<dbReference type="EC" id="2.4.1.-" evidence="5"/>
<evidence type="ECO:0000256" key="4">
    <source>
        <dbReference type="RuleBase" id="RU003718"/>
    </source>
</evidence>
<evidence type="ECO:0000256" key="5">
    <source>
        <dbReference type="RuleBase" id="RU362057"/>
    </source>
</evidence>
<comment type="similarity">
    <text evidence="1 4">Belongs to the UDP-glycosyltransferase family.</text>
</comment>
<sequence length="451" mass="48324">MAEAATRAHVALLAFPFGTHAAPLLALALNLATTSPSTSLFTFFSTPQSLSKLSSSITICSSKATNLRFLPLPENENYSPENLTPMAAIEAFLRGAPSAVREALGQSEPPVSCVIGDSFLVFAEEVAREIGAKWVSFWTAGPCSLAAHFYTKKIREEVKLGDNGIKDENVAGIPALSFIKLKELPEGVIRGDLSSPFPLMLLKMGEQLPQATAVILNCFEDLDPSTLSDLRANMAPCFTIGPLPPIPSPNANPGARDECLAWLDDQSKASVLYVSFGTVKALEAPEVVALAEGLENSARPFLWSMRLEQHELLPDGFDARVGQRGRVVAWAPQAQVLGHDAVGAFLTHCGWNSVLESIIGGVPMICHPFFGDQRINARTVTDLWRIGVTIEGGVLTREGVEGAVHRLMAIEEGQVLRGNVRTLMDLATQATSNEGSSTANLKALVELVVSL</sequence>
<dbReference type="KEGG" id="atr:18439258"/>
<dbReference type="PANTHER" id="PTHR11926">
    <property type="entry name" value="GLUCOSYL/GLUCURONOSYL TRANSFERASES"/>
    <property type="match status" value="1"/>
</dbReference>
<dbReference type="FunFam" id="3.40.50.2000:FF:000237">
    <property type="entry name" value="Glycosyltransferase"/>
    <property type="match status" value="1"/>
</dbReference>
<dbReference type="AlphaFoldDB" id="W1PTN8"/>
<keyword evidence="8" id="KW-1185">Reference proteome</keyword>
<accession>W1PTN8</accession>
<name>W1PTN8_AMBTC</name>
<reference evidence="8" key="1">
    <citation type="journal article" date="2013" name="Science">
        <title>The Amborella genome and the evolution of flowering plants.</title>
        <authorList>
            <consortium name="Amborella Genome Project"/>
        </authorList>
    </citation>
    <scope>NUCLEOTIDE SEQUENCE [LARGE SCALE GENOMIC DNA]</scope>
</reference>
<evidence type="ECO:0000313" key="8">
    <source>
        <dbReference type="Proteomes" id="UP000017836"/>
    </source>
</evidence>
<dbReference type="PROSITE" id="PS00375">
    <property type="entry name" value="UDPGT"/>
    <property type="match status" value="1"/>
</dbReference>
<keyword evidence="6" id="KW-0732">Signal</keyword>
<dbReference type="OrthoDB" id="5835829at2759"/>
<gene>
    <name evidence="7" type="ORF">AMTR_s00024p00119850</name>
</gene>
<feature type="signal peptide" evidence="6">
    <location>
        <begin position="1"/>
        <end position="21"/>
    </location>
</feature>
<dbReference type="OMA" id="HHVGING"/>
<dbReference type="eggNOG" id="KOG1192">
    <property type="taxonomic scope" value="Eukaryota"/>
</dbReference>
<keyword evidence="2 4" id="KW-0328">Glycosyltransferase</keyword>
<dbReference type="HOGENOM" id="CLU_001724_0_2_1"/>
<evidence type="ECO:0000313" key="7">
    <source>
        <dbReference type="EMBL" id="ERN11071.1"/>
    </source>
</evidence>